<evidence type="ECO:0000256" key="1">
    <source>
        <dbReference type="SAM" id="MobiDB-lite"/>
    </source>
</evidence>
<reference evidence="2" key="1">
    <citation type="submission" date="2022-04" db="EMBL/GenBank/DDBJ databases">
        <title>A functionally conserved STORR gene fusion in Papaver species that diverged 16.8 million years ago.</title>
        <authorList>
            <person name="Catania T."/>
        </authorList>
    </citation>
    <scope>NUCLEOTIDE SEQUENCE</scope>
    <source>
        <strain evidence="2">S-188037</strain>
    </source>
</reference>
<dbReference type="AlphaFoldDB" id="A0AAD4T2Y6"/>
<accession>A0AAD4T2Y6</accession>
<gene>
    <name evidence="2" type="ORF">MKW98_027354</name>
</gene>
<name>A0AAD4T2Y6_9MAGN</name>
<sequence length="60" mass="6778">MSTEPSTISSTVSSIISSPVSTTPSSLKLKTSYISFKLDETNYIQWRRQVVPILRSHDIY</sequence>
<organism evidence="2 3">
    <name type="scientific">Papaver atlanticum</name>
    <dbReference type="NCBI Taxonomy" id="357466"/>
    <lineage>
        <taxon>Eukaryota</taxon>
        <taxon>Viridiplantae</taxon>
        <taxon>Streptophyta</taxon>
        <taxon>Embryophyta</taxon>
        <taxon>Tracheophyta</taxon>
        <taxon>Spermatophyta</taxon>
        <taxon>Magnoliopsida</taxon>
        <taxon>Ranunculales</taxon>
        <taxon>Papaveraceae</taxon>
        <taxon>Papaveroideae</taxon>
        <taxon>Papaver</taxon>
    </lineage>
</organism>
<proteinExistence type="predicted"/>
<evidence type="ECO:0000313" key="3">
    <source>
        <dbReference type="Proteomes" id="UP001202328"/>
    </source>
</evidence>
<dbReference type="Proteomes" id="UP001202328">
    <property type="component" value="Unassembled WGS sequence"/>
</dbReference>
<comment type="caution">
    <text evidence="2">The sequence shown here is derived from an EMBL/GenBank/DDBJ whole genome shotgun (WGS) entry which is preliminary data.</text>
</comment>
<evidence type="ECO:0000313" key="2">
    <source>
        <dbReference type="EMBL" id="KAI3934144.1"/>
    </source>
</evidence>
<dbReference type="EMBL" id="JAJJMB010006604">
    <property type="protein sequence ID" value="KAI3934144.1"/>
    <property type="molecule type" value="Genomic_DNA"/>
</dbReference>
<feature type="region of interest" description="Disordered" evidence="1">
    <location>
        <begin position="1"/>
        <end position="24"/>
    </location>
</feature>
<keyword evidence="3" id="KW-1185">Reference proteome</keyword>
<feature type="non-terminal residue" evidence="2">
    <location>
        <position position="60"/>
    </location>
</feature>
<evidence type="ECO:0008006" key="4">
    <source>
        <dbReference type="Google" id="ProtNLM"/>
    </source>
</evidence>
<protein>
    <recommendedName>
        <fullName evidence="4">Retrotransposon Copia-like N-terminal domain-containing protein</fullName>
    </recommendedName>
</protein>